<dbReference type="InterPro" id="IPR019885">
    <property type="entry name" value="Tscrpt_reg_HTH_AsnC-type_CS"/>
</dbReference>
<proteinExistence type="predicted"/>
<dbReference type="EMBL" id="CP042304">
    <property type="protein sequence ID" value="QDZ12503.1"/>
    <property type="molecule type" value="Genomic_DNA"/>
</dbReference>
<dbReference type="Gene3D" id="1.10.10.10">
    <property type="entry name" value="Winged helix-like DNA-binding domain superfamily/Winged helix DNA-binding domain"/>
    <property type="match status" value="1"/>
</dbReference>
<organism evidence="5 6">
    <name type="scientific">Devosia ginsengisoli</name>
    <dbReference type="NCBI Taxonomy" id="400770"/>
    <lineage>
        <taxon>Bacteria</taxon>
        <taxon>Pseudomonadati</taxon>
        <taxon>Pseudomonadota</taxon>
        <taxon>Alphaproteobacteria</taxon>
        <taxon>Hyphomicrobiales</taxon>
        <taxon>Devosiaceae</taxon>
        <taxon>Devosia</taxon>
    </lineage>
</organism>
<dbReference type="InterPro" id="IPR019887">
    <property type="entry name" value="Tscrpt_reg_AsnC/Lrp_C"/>
</dbReference>
<dbReference type="SUPFAM" id="SSF54909">
    <property type="entry name" value="Dimeric alpha+beta barrel"/>
    <property type="match status" value="1"/>
</dbReference>
<sequence length="167" mass="18907">MTASHPERLRLDDRDIKILSILQREGRIPKAALAERVNLSATPCWERLRRLEDAGIIESYQAQISLKAFGPVTMVFVQIEIENHRSDDFARFEKAIAAVPEVVECWAVGGGMDYICKLVVRHLDDYQKLINNLLAQEIGIKRYYSYVVTLPVKDEPLPVGLLAASQD</sequence>
<keyword evidence="6" id="KW-1185">Reference proteome</keyword>
<evidence type="ECO:0000256" key="3">
    <source>
        <dbReference type="ARBA" id="ARBA00023163"/>
    </source>
</evidence>
<reference evidence="5 6" key="1">
    <citation type="submission" date="2019-07" db="EMBL/GenBank/DDBJ databases">
        <title>Full genome sequence of Devosia sp. Gsoil 520.</title>
        <authorList>
            <person name="Im W.-T."/>
        </authorList>
    </citation>
    <scope>NUCLEOTIDE SEQUENCE [LARGE SCALE GENOMIC DNA]</scope>
    <source>
        <strain evidence="5 6">Gsoil 520</strain>
    </source>
</reference>
<dbReference type="InterPro" id="IPR036390">
    <property type="entry name" value="WH_DNA-bd_sf"/>
</dbReference>
<gene>
    <name evidence="5" type="ORF">FPZ08_18150</name>
</gene>
<dbReference type="Pfam" id="PF13412">
    <property type="entry name" value="HTH_24"/>
    <property type="match status" value="1"/>
</dbReference>
<dbReference type="InterPro" id="IPR000485">
    <property type="entry name" value="AsnC-type_HTH_dom"/>
</dbReference>
<dbReference type="InterPro" id="IPR011008">
    <property type="entry name" value="Dimeric_a/b-barrel"/>
</dbReference>
<dbReference type="KEGG" id="dea:FPZ08_18150"/>
<dbReference type="PANTHER" id="PTHR30154:SF34">
    <property type="entry name" value="TRANSCRIPTIONAL REGULATOR AZLB"/>
    <property type="match status" value="1"/>
</dbReference>
<protein>
    <submittedName>
        <fullName evidence="5">Lrp/AsnC family transcriptional regulator</fullName>
    </submittedName>
</protein>
<dbReference type="Pfam" id="PF01037">
    <property type="entry name" value="AsnC_trans_reg"/>
    <property type="match status" value="1"/>
</dbReference>
<evidence type="ECO:0000259" key="4">
    <source>
        <dbReference type="PROSITE" id="PS50956"/>
    </source>
</evidence>
<dbReference type="GO" id="GO:0006355">
    <property type="term" value="P:regulation of DNA-templated transcription"/>
    <property type="evidence" value="ECO:0007669"/>
    <property type="project" value="UniProtKB-ARBA"/>
</dbReference>
<dbReference type="RefSeq" id="WP_146291586.1">
    <property type="nucleotide sequence ID" value="NZ_CP042304.1"/>
</dbReference>
<dbReference type="PROSITE" id="PS50956">
    <property type="entry name" value="HTH_ASNC_2"/>
    <property type="match status" value="1"/>
</dbReference>
<dbReference type="SUPFAM" id="SSF46785">
    <property type="entry name" value="Winged helix' DNA-binding domain"/>
    <property type="match status" value="1"/>
</dbReference>
<feature type="domain" description="HTH asnC-type" evidence="4">
    <location>
        <begin position="11"/>
        <end position="72"/>
    </location>
</feature>
<keyword evidence="2" id="KW-0238">DNA-binding</keyword>
<dbReference type="InterPro" id="IPR019888">
    <property type="entry name" value="Tscrpt_reg_AsnC-like"/>
</dbReference>
<dbReference type="OrthoDB" id="7707281at2"/>
<accession>A0A5B8LWK7</accession>
<dbReference type="InterPro" id="IPR011991">
    <property type="entry name" value="ArsR-like_HTH"/>
</dbReference>
<evidence type="ECO:0000256" key="1">
    <source>
        <dbReference type="ARBA" id="ARBA00023015"/>
    </source>
</evidence>
<keyword evidence="3" id="KW-0804">Transcription</keyword>
<evidence type="ECO:0000313" key="5">
    <source>
        <dbReference type="EMBL" id="QDZ12503.1"/>
    </source>
</evidence>
<dbReference type="PANTHER" id="PTHR30154">
    <property type="entry name" value="LEUCINE-RESPONSIVE REGULATORY PROTEIN"/>
    <property type="match status" value="1"/>
</dbReference>
<dbReference type="InterPro" id="IPR036388">
    <property type="entry name" value="WH-like_DNA-bd_sf"/>
</dbReference>
<dbReference type="AlphaFoldDB" id="A0A5B8LWK7"/>
<dbReference type="GO" id="GO:0005829">
    <property type="term" value="C:cytosol"/>
    <property type="evidence" value="ECO:0007669"/>
    <property type="project" value="TreeGrafter"/>
</dbReference>
<dbReference type="Gene3D" id="3.30.70.920">
    <property type="match status" value="1"/>
</dbReference>
<dbReference type="GO" id="GO:0043565">
    <property type="term" value="F:sequence-specific DNA binding"/>
    <property type="evidence" value="ECO:0007669"/>
    <property type="project" value="InterPro"/>
</dbReference>
<dbReference type="PROSITE" id="PS00519">
    <property type="entry name" value="HTH_ASNC_1"/>
    <property type="match status" value="1"/>
</dbReference>
<evidence type="ECO:0000313" key="6">
    <source>
        <dbReference type="Proteomes" id="UP000315364"/>
    </source>
</evidence>
<dbReference type="Proteomes" id="UP000315364">
    <property type="component" value="Chromosome"/>
</dbReference>
<dbReference type="CDD" id="cd00090">
    <property type="entry name" value="HTH_ARSR"/>
    <property type="match status" value="1"/>
</dbReference>
<dbReference type="GO" id="GO:0043200">
    <property type="term" value="P:response to amino acid"/>
    <property type="evidence" value="ECO:0007669"/>
    <property type="project" value="TreeGrafter"/>
</dbReference>
<dbReference type="SMART" id="SM00344">
    <property type="entry name" value="HTH_ASNC"/>
    <property type="match status" value="1"/>
</dbReference>
<dbReference type="PRINTS" id="PR00033">
    <property type="entry name" value="HTHASNC"/>
</dbReference>
<keyword evidence="1" id="KW-0805">Transcription regulation</keyword>
<name>A0A5B8LWK7_9HYPH</name>
<evidence type="ECO:0000256" key="2">
    <source>
        <dbReference type="ARBA" id="ARBA00023125"/>
    </source>
</evidence>